<evidence type="ECO:0000313" key="6">
    <source>
        <dbReference type="Proteomes" id="UP000516314"/>
    </source>
</evidence>
<evidence type="ECO:0000256" key="3">
    <source>
        <dbReference type="SAM" id="MobiDB-lite"/>
    </source>
</evidence>
<dbReference type="SMART" id="SM00225">
    <property type="entry name" value="BTB"/>
    <property type="match status" value="1"/>
</dbReference>
<dbReference type="Pfam" id="PF00651">
    <property type="entry name" value="BTB"/>
    <property type="match status" value="1"/>
</dbReference>
<dbReference type="CDD" id="cd18186">
    <property type="entry name" value="BTB_POZ_ZBTB_KLHL-like"/>
    <property type="match status" value="1"/>
</dbReference>
<dbReference type="EMBL" id="LR881469">
    <property type="protein sequence ID" value="CAD5327321.1"/>
    <property type="molecule type" value="Genomic_DNA"/>
</dbReference>
<feature type="domain" description="BTB" evidence="4">
    <location>
        <begin position="233"/>
        <end position="305"/>
    </location>
</feature>
<accession>A0A7G2EVP7</accession>
<name>A0A7G2EVP7_ARATH</name>
<evidence type="ECO:0000256" key="1">
    <source>
        <dbReference type="ARBA" id="ARBA00004906"/>
    </source>
</evidence>
<keyword evidence="2" id="KW-0175">Coiled coil</keyword>
<feature type="region of interest" description="Disordered" evidence="3">
    <location>
        <begin position="49"/>
        <end position="94"/>
    </location>
</feature>
<reference evidence="5 6" key="1">
    <citation type="submission" date="2020-09" db="EMBL/GenBank/DDBJ databases">
        <authorList>
            <person name="Ashkenazy H."/>
        </authorList>
    </citation>
    <scope>NUCLEOTIDE SEQUENCE [LARGE SCALE GENOMIC DNA]</scope>
    <source>
        <strain evidence="6">cv. Cdm-0</strain>
    </source>
</reference>
<dbReference type="UniPathway" id="UPA00143"/>
<sequence>MLSTKSRWLTLRPPFASLIPGNFPYLLLGLGARRSKLQTHTPATFRKYENQTPNRYNPSKITGLRAAREPSSKEALRTDVNAKRPQQPSKDLLSSSRKLDQNGKMQHHLPPCRQAPATITHTPEETRTLMPNRRRKLRTSATMRRHHHRCQIGSDSETGSESDSDTDTPMRCISCREEYLPRNAGTCKECYVEAGETEEELKREIDDLKAKVAFLRLSSSLDHGTSSTSRSFTDVVLIASEDNAGSPPIPAHKSVLVSRSPVFKAMLENEMEESLSGTIKISDVSYDALRTFVYYLYTAEACLDEQMACDLLVMSEKYQVKHLKSYCERFLVTKLSPDNSLMTYAFAHQHNAKHVLDAALSQIVENMDKLTKREEYMELVEKDPRLIVEIYEAYLSKQVNTAAGGTSTSKTS</sequence>
<comment type="pathway">
    <text evidence="1">Protein modification; protein ubiquitination.</text>
</comment>
<protein>
    <submittedName>
        <fullName evidence="5">(thale cress) hypothetical protein</fullName>
    </submittedName>
</protein>
<dbReference type="Gene3D" id="1.25.40.420">
    <property type="match status" value="1"/>
</dbReference>
<evidence type="ECO:0000256" key="2">
    <source>
        <dbReference type="SAM" id="Coils"/>
    </source>
</evidence>
<evidence type="ECO:0000313" key="5">
    <source>
        <dbReference type="EMBL" id="CAD5327321.1"/>
    </source>
</evidence>
<dbReference type="SUPFAM" id="SSF54695">
    <property type="entry name" value="POZ domain"/>
    <property type="match status" value="1"/>
</dbReference>
<feature type="coiled-coil region" evidence="2">
    <location>
        <begin position="191"/>
        <end position="218"/>
    </location>
</feature>
<feature type="compositionally biased region" description="Polar residues" evidence="3">
    <location>
        <begin position="50"/>
        <end position="60"/>
    </location>
</feature>
<feature type="compositionally biased region" description="Basic and acidic residues" evidence="3">
    <location>
        <begin position="66"/>
        <end position="82"/>
    </location>
</feature>
<feature type="region of interest" description="Disordered" evidence="3">
    <location>
        <begin position="138"/>
        <end position="167"/>
    </location>
</feature>
<evidence type="ECO:0000259" key="4">
    <source>
        <dbReference type="PROSITE" id="PS50097"/>
    </source>
</evidence>
<dbReference type="InterPro" id="IPR000210">
    <property type="entry name" value="BTB/POZ_dom"/>
</dbReference>
<dbReference type="Gene3D" id="3.30.710.10">
    <property type="entry name" value="Potassium Channel Kv1.1, Chain A"/>
    <property type="match status" value="1"/>
</dbReference>
<gene>
    <name evidence="5" type="ORF">AT9943_LOCUS15025</name>
</gene>
<feature type="compositionally biased region" description="Basic residues" evidence="3">
    <location>
        <begin position="138"/>
        <end position="150"/>
    </location>
</feature>
<dbReference type="Proteomes" id="UP000516314">
    <property type="component" value="Chromosome 4"/>
</dbReference>
<proteinExistence type="predicted"/>
<dbReference type="GO" id="GO:0016567">
    <property type="term" value="P:protein ubiquitination"/>
    <property type="evidence" value="ECO:0007669"/>
    <property type="project" value="UniProtKB-UniPathway"/>
</dbReference>
<dbReference type="AlphaFoldDB" id="A0A7G2EVP7"/>
<organism evidence="5 6">
    <name type="scientific">Arabidopsis thaliana</name>
    <name type="common">Mouse-ear cress</name>
    <dbReference type="NCBI Taxonomy" id="3702"/>
    <lineage>
        <taxon>Eukaryota</taxon>
        <taxon>Viridiplantae</taxon>
        <taxon>Streptophyta</taxon>
        <taxon>Embryophyta</taxon>
        <taxon>Tracheophyta</taxon>
        <taxon>Spermatophyta</taxon>
        <taxon>Magnoliopsida</taxon>
        <taxon>eudicotyledons</taxon>
        <taxon>Gunneridae</taxon>
        <taxon>Pentapetalae</taxon>
        <taxon>rosids</taxon>
        <taxon>malvids</taxon>
        <taxon>Brassicales</taxon>
        <taxon>Brassicaceae</taxon>
        <taxon>Camelineae</taxon>
        <taxon>Arabidopsis</taxon>
    </lineage>
</organism>
<dbReference type="FunFam" id="1.25.40.420:FF:000026">
    <property type="entry name" value="BTB/POZ domain-containing protein"/>
    <property type="match status" value="1"/>
</dbReference>
<dbReference type="InterPro" id="IPR011333">
    <property type="entry name" value="SKP1/BTB/POZ_sf"/>
</dbReference>
<dbReference type="PANTHER" id="PTHR24413">
    <property type="entry name" value="SPECKLE-TYPE POZ PROTEIN"/>
    <property type="match status" value="1"/>
</dbReference>
<dbReference type="CDD" id="cd14733">
    <property type="entry name" value="BACK"/>
    <property type="match status" value="1"/>
</dbReference>
<dbReference type="PROSITE" id="PS50097">
    <property type="entry name" value="BTB"/>
    <property type="match status" value="1"/>
</dbReference>